<proteinExistence type="predicted"/>
<reference evidence="2" key="1">
    <citation type="submission" date="2020-02" db="EMBL/GenBank/DDBJ databases">
        <authorList>
            <person name="Meier V. D."/>
        </authorList>
    </citation>
    <scope>NUCLEOTIDE SEQUENCE</scope>
    <source>
        <strain evidence="2">AVDCRST_MAG31</strain>
    </source>
</reference>
<dbReference type="AlphaFoldDB" id="A0A6J4T2Y2"/>
<evidence type="ECO:0000256" key="1">
    <source>
        <dbReference type="SAM" id="MobiDB-lite"/>
    </source>
</evidence>
<dbReference type="RefSeq" id="WP_294168716.1">
    <property type="nucleotide sequence ID" value="NZ_CADCWA010000062.1"/>
</dbReference>
<feature type="compositionally biased region" description="Polar residues" evidence="1">
    <location>
        <begin position="135"/>
        <end position="159"/>
    </location>
</feature>
<dbReference type="EMBL" id="CADCWA010000062">
    <property type="protein sequence ID" value="CAA9511797.1"/>
    <property type="molecule type" value="Genomic_DNA"/>
</dbReference>
<organism evidence="2">
    <name type="scientific">uncultured Sphingomonas sp</name>
    <dbReference type="NCBI Taxonomy" id="158754"/>
    <lineage>
        <taxon>Bacteria</taxon>
        <taxon>Pseudomonadati</taxon>
        <taxon>Pseudomonadota</taxon>
        <taxon>Alphaproteobacteria</taxon>
        <taxon>Sphingomonadales</taxon>
        <taxon>Sphingomonadaceae</taxon>
        <taxon>Sphingomonas</taxon>
        <taxon>environmental samples</taxon>
    </lineage>
</organism>
<sequence length="177" mass="18097">MDQNMQGSADTGTKDDTYDIIAVLYHALQGAENCELYADDAQGDQELSQFFERAGDQQRQLAEQAKQLLSQRLLRETQGGGSGSGSAFNQFGSGSSSVASGMSAGGTGAAMSGSTDMSGGSDMSSNQDRQGGGSAYSSGTLPNASTDDQSTQFGQSALGQGQRHNEMSTGGGGTSTF</sequence>
<accession>A0A6J4T2Y2</accession>
<evidence type="ECO:0000313" key="2">
    <source>
        <dbReference type="EMBL" id="CAA9511797.1"/>
    </source>
</evidence>
<feature type="compositionally biased region" description="Low complexity" evidence="1">
    <location>
        <begin position="109"/>
        <end position="125"/>
    </location>
</feature>
<feature type="compositionally biased region" description="Low complexity" evidence="1">
    <location>
        <begin position="92"/>
        <end position="102"/>
    </location>
</feature>
<feature type="region of interest" description="Disordered" evidence="1">
    <location>
        <begin position="74"/>
        <end position="177"/>
    </location>
</feature>
<gene>
    <name evidence="2" type="ORF">AVDCRST_MAG31-942</name>
</gene>
<protein>
    <submittedName>
        <fullName evidence="2">Uncharacterized protein</fullName>
    </submittedName>
</protein>
<name>A0A6J4T2Y2_9SPHN</name>